<dbReference type="PANTHER" id="PTHR23517:SF10">
    <property type="entry name" value="MAJOR FACILITATOR SUPERFAMILY (MFS) PROFILE DOMAIN-CONTAINING PROTEIN"/>
    <property type="match status" value="1"/>
</dbReference>
<accession>A0A6A8LY95</accession>
<dbReference type="Proteomes" id="UP000437575">
    <property type="component" value="Unassembled WGS sequence"/>
</dbReference>
<dbReference type="EMBL" id="WKKZ01001374">
    <property type="protein sequence ID" value="MSE06809.1"/>
    <property type="molecule type" value="Genomic_DNA"/>
</dbReference>
<dbReference type="InterPro" id="IPR036259">
    <property type="entry name" value="MFS_trans_sf"/>
</dbReference>
<dbReference type="Pfam" id="PF07690">
    <property type="entry name" value="MFS_1"/>
    <property type="match status" value="1"/>
</dbReference>
<evidence type="ECO:0000256" key="2">
    <source>
        <dbReference type="ARBA" id="ARBA00022448"/>
    </source>
</evidence>
<evidence type="ECO:0000256" key="5">
    <source>
        <dbReference type="ARBA" id="ARBA00022989"/>
    </source>
</evidence>
<keyword evidence="6 7" id="KW-0472">Membrane</keyword>
<proteinExistence type="predicted"/>
<evidence type="ECO:0000256" key="7">
    <source>
        <dbReference type="SAM" id="Phobius"/>
    </source>
</evidence>
<comment type="caution">
    <text evidence="9">The sequence shown here is derived from an EMBL/GenBank/DDBJ whole genome shotgun (WGS) entry which is preliminary data.</text>
</comment>
<dbReference type="GO" id="GO:0022857">
    <property type="term" value="F:transmembrane transporter activity"/>
    <property type="evidence" value="ECO:0007669"/>
    <property type="project" value="InterPro"/>
</dbReference>
<keyword evidence="5 7" id="KW-1133">Transmembrane helix</keyword>
<evidence type="ECO:0000256" key="1">
    <source>
        <dbReference type="ARBA" id="ARBA00004651"/>
    </source>
</evidence>
<feature type="non-terminal residue" evidence="9">
    <location>
        <position position="1"/>
    </location>
</feature>
<dbReference type="PROSITE" id="PS50850">
    <property type="entry name" value="MFS"/>
    <property type="match status" value="1"/>
</dbReference>
<feature type="transmembrane region" description="Helical" evidence="7">
    <location>
        <begin position="70"/>
        <end position="89"/>
    </location>
</feature>
<dbReference type="InterPro" id="IPR011701">
    <property type="entry name" value="MFS"/>
</dbReference>
<evidence type="ECO:0000313" key="10">
    <source>
        <dbReference type="Proteomes" id="UP000437575"/>
    </source>
</evidence>
<sequence length="91" mass="10077">KQYYLFVVAMILLTFGEALAFPQVPVIINQLTPNEVKGKYLGLVNSFGSAGRAIAPLFGGLVIEGFGYRNLFLIAIIFNLEILIIVYLVRL</sequence>
<organism evidence="9 10">
    <name type="scientific">Ligilactobacillus salivarius</name>
    <dbReference type="NCBI Taxonomy" id="1624"/>
    <lineage>
        <taxon>Bacteria</taxon>
        <taxon>Bacillati</taxon>
        <taxon>Bacillota</taxon>
        <taxon>Bacilli</taxon>
        <taxon>Lactobacillales</taxon>
        <taxon>Lactobacillaceae</taxon>
        <taxon>Ligilactobacillus</taxon>
    </lineage>
</organism>
<comment type="subcellular location">
    <subcellularLocation>
        <location evidence="1">Cell membrane</location>
        <topology evidence="1">Multi-pass membrane protein</topology>
    </subcellularLocation>
</comment>
<dbReference type="InterPro" id="IPR020846">
    <property type="entry name" value="MFS_dom"/>
</dbReference>
<dbReference type="Gene3D" id="1.20.1250.20">
    <property type="entry name" value="MFS general substrate transporter like domains"/>
    <property type="match status" value="1"/>
</dbReference>
<keyword evidence="2" id="KW-0813">Transport</keyword>
<reference evidence="9 10" key="1">
    <citation type="submission" date="2019-11" db="EMBL/GenBank/DDBJ databases">
        <title>Draft Genome Sequence of Plant Growth-Promoting Rhizosphere-Associated Bacteria.</title>
        <authorList>
            <person name="Vasilyev I.Y."/>
            <person name="Radchenko V."/>
            <person name="Ilnitskaya E.V."/>
        </authorList>
    </citation>
    <scope>NUCLEOTIDE SEQUENCE [LARGE SCALE GENOMIC DNA]</scope>
    <source>
        <strain evidence="9 10">VRA_1sq_f</strain>
    </source>
</reference>
<feature type="non-terminal residue" evidence="9">
    <location>
        <position position="91"/>
    </location>
</feature>
<keyword evidence="3" id="KW-1003">Cell membrane</keyword>
<evidence type="ECO:0000256" key="6">
    <source>
        <dbReference type="ARBA" id="ARBA00023136"/>
    </source>
</evidence>
<protein>
    <submittedName>
        <fullName evidence="9">MFS transporter</fullName>
    </submittedName>
</protein>
<dbReference type="GO" id="GO:0005886">
    <property type="term" value="C:plasma membrane"/>
    <property type="evidence" value="ECO:0007669"/>
    <property type="project" value="UniProtKB-SubCell"/>
</dbReference>
<name>A0A6A8LY95_9LACO</name>
<evidence type="ECO:0000256" key="3">
    <source>
        <dbReference type="ARBA" id="ARBA00022475"/>
    </source>
</evidence>
<evidence type="ECO:0000256" key="4">
    <source>
        <dbReference type="ARBA" id="ARBA00022692"/>
    </source>
</evidence>
<evidence type="ECO:0000259" key="8">
    <source>
        <dbReference type="PROSITE" id="PS50850"/>
    </source>
</evidence>
<gene>
    <name evidence="9" type="ORF">GKC34_14090</name>
</gene>
<dbReference type="PANTHER" id="PTHR23517">
    <property type="entry name" value="RESISTANCE PROTEIN MDTM, PUTATIVE-RELATED-RELATED"/>
    <property type="match status" value="1"/>
</dbReference>
<feature type="domain" description="Major facilitator superfamily (MFS) profile" evidence="8">
    <location>
        <begin position="1"/>
        <end position="91"/>
    </location>
</feature>
<evidence type="ECO:0000313" key="9">
    <source>
        <dbReference type="EMBL" id="MSE06809.1"/>
    </source>
</evidence>
<dbReference type="AlphaFoldDB" id="A0A6A8LY95"/>
<dbReference type="SUPFAM" id="SSF103473">
    <property type="entry name" value="MFS general substrate transporter"/>
    <property type="match status" value="1"/>
</dbReference>
<dbReference type="InterPro" id="IPR050171">
    <property type="entry name" value="MFS_Transporters"/>
</dbReference>
<keyword evidence="4 7" id="KW-0812">Transmembrane</keyword>